<evidence type="ECO:0000313" key="2">
    <source>
        <dbReference type="EMBL" id="PIP52934.1"/>
    </source>
</evidence>
<organism evidence="2 3">
    <name type="scientific">Candidatus Beckwithbacteria bacterium CG23_combo_of_CG06-09_8_20_14_all_34_8</name>
    <dbReference type="NCBI Taxonomy" id="1974497"/>
    <lineage>
        <taxon>Bacteria</taxon>
        <taxon>Candidatus Beckwithiibacteriota</taxon>
    </lineage>
</organism>
<protein>
    <recommendedName>
        <fullName evidence="4">DUF5667 domain-containing protein</fullName>
    </recommendedName>
</protein>
<feature type="chain" id="PRO_5013809335" description="DUF5667 domain-containing protein" evidence="1">
    <location>
        <begin position="24"/>
        <end position="276"/>
    </location>
</feature>
<evidence type="ECO:0008006" key="4">
    <source>
        <dbReference type="Google" id="ProtNLM"/>
    </source>
</evidence>
<name>A0A2H0B5M8_9BACT</name>
<accession>A0A2H0B5M8</accession>
<dbReference type="EMBL" id="PCSR01000089">
    <property type="protein sequence ID" value="PIP52934.1"/>
    <property type="molecule type" value="Genomic_DNA"/>
</dbReference>
<keyword evidence="1" id="KW-0732">Signal</keyword>
<gene>
    <name evidence="2" type="ORF">COX08_03755</name>
</gene>
<proteinExistence type="predicted"/>
<reference evidence="2 3" key="1">
    <citation type="submission" date="2017-09" db="EMBL/GenBank/DDBJ databases">
        <title>Depth-based differentiation of microbial function through sediment-hosted aquifers and enrichment of novel symbionts in the deep terrestrial subsurface.</title>
        <authorList>
            <person name="Probst A.J."/>
            <person name="Ladd B."/>
            <person name="Jarett J.K."/>
            <person name="Geller-Mcgrath D.E."/>
            <person name="Sieber C.M."/>
            <person name="Emerson J.B."/>
            <person name="Anantharaman K."/>
            <person name="Thomas B.C."/>
            <person name="Malmstrom R."/>
            <person name="Stieglmeier M."/>
            <person name="Klingl A."/>
            <person name="Woyke T."/>
            <person name="Ryan C.M."/>
            <person name="Banfield J.F."/>
        </authorList>
    </citation>
    <scope>NUCLEOTIDE SEQUENCE [LARGE SCALE GENOMIC DNA]</scope>
    <source>
        <strain evidence="2">CG23_combo_of_CG06-09_8_20_14_all_34_8</strain>
    </source>
</reference>
<dbReference type="AlphaFoldDB" id="A0A2H0B5M8"/>
<evidence type="ECO:0000256" key="1">
    <source>
        <dbReference type="SAM" id="SignalP"/>
    </source>
</evidence>
<evidence type="ECO:0000313" key="3">
    <source>
        <dbReference type="Proteomes" id="UP000229459"/>
    </source>
</evidence>
<dbReference type="Proteomes" id="UP000229459">
    <property type="component" value="Unassembled WGS sequence"/>
</dbReference>
<sequence>MNYKKLITLLAINLVLLGKPCFAQRQVQDYTYQYEKYRTNYDEYTVAKNEFLKQKTLTSQKDALDKTKVIITQRAQTLRVYLMALKYSLNTTAGIANEDKIRLSANLDEEIGWLQNHIDDMTGMNNPTLTDLFEISSRLERKKNQYIILSHETVAHILIGRLRQLNQEYSATNSVLQPLVDKYKNSFIKNWYDQSVDMTFRCDQSITNALAIAEELKKANDENAASKSLVSIKNELGNGKQLLKDGVGYQQEILKELNKILPKASDKNASASGGNQ</sequence>
<comment type="caution">
    <text evidence="2">The sequence shown here is derived from an EMBL/GenBank/DDBJ whole genome shotgun (WGS) entry which is preliminary data.</text>
</comment>
<feature type="signal peptide" evidence="1">
    <location>
        <begin position="1"/>
        <end position="23"/>
    </location>
</feature>